<feature type="domain" description="Myosin motor" evidence="5">
    <location>
        <begin position="165"/>
        <end position="302"/>
    </location>
</feature>
<keyword evidence="7" id="KW-1185">Reference proteome</keyword>
<comment type="caution">
    <text evidence="6">The sequence shown here is derived from an EMBL/GenBank/DDBJ whole genome shotgun (WGS) entry which is preliminary data.</text>
</comment>
<dbReference type="GO" id="GO:0005524">
    <property type="term" value="F:ATP binding"/>
    <property type="evidence" value="ECO:0007669"/>
    <property type="project" value="UniProtKB-KW"/>
</dbReference>
<proteinExistence type="inferred from homology"/>
<feature type="compositionally biased region" description="Polar residues" evidence="4">
    <location>
        <begin position="1"/>
        <end position="12"/>
    </location>
</feature>
<feature type="compositionally biased region" description="Basic and acidic residues" evidence="4">
    <location>
        <begin position="20"/>
        <end position="33"/>
    </location>
</feature>
<keyword evidence="1" id="KW-0547">Nucleotide-binding</keyword>
<dbReference type="EMBL" id="JAGKQH010000001">
    <property type="protein sequence ID" value="KAG6607855.1"/>
    <property type="molecule type" value="Genomic_DNA"/>
</dbReference>
<dbReference type="GO" id="GO:0016459">
    <property type="term" value="C:myosin complex"/>
    <property type="evidence" value="ECO:0007669"/>
    <property type="project" value="UniProtKB-KW"/>
</dbReference>
<keyword evidence="3" id="KW-0009">Actin-binding</keyword>
<reference evidence="6 7" key="1">
    <citation type="journal article" date="2021" name="Hortic Res">
        <title>The domestication of Cucurbita argyrosperma as revealed by the genome of its wild relative.</title>
        <authorList>
            <person name="Barrera-Redondo J."/>
            <person name="Sanchez-de la Vega G."/>
            <person name="Aguirre-Liguori J.A."/>
            <person name="Castellanos-Morales G."/>
            <person name="Gutierrez-Guerrero Y.T."/>
            <person name="Aguirre-Dugua X."/>
            <person name="Aguirre-Planter E."/>
            <person name="Tenaillon M.I."/>
            <person name="Lira-Saade R."/>
            <person name="Eguiarte L.E."/>
        </authorList>
    </citation>
    <scope>NUCLEOTIDE SEQUENCE [LARGE SCALE GENOMIC DNA]</scope>
    <source>
        <strain evidence="6">JBR-2021</strain>
    </source>
</reference>
<keyword evidence="3" id="KW-0518">Myosin</keyword>
<accession>A0AAV6P5C2</accession>
<organism evidence="6 7">
    <name type="scientific">Cucurbita argyrosperma subsp. sororia</name>
    <dbReference type="NCBI Taxonomy" id="37648"/>
    <lineage>
        <taxon>Eukaryota</taxon>
        <taxon>Viridiplantae</taxon>
        <taxon>Streptophyta</taxon>
        <taxon>Embryophyta</taxon>
        <taxon>Tracheophyta</taxon>
        <taxon>Spermatophyta</taxon>
        <taxon>Magnoliopsida</taxon>
        <taxon>eudicotyledons</taxon>
        <taxon>Gunneridae</taxon>
        <taxon>Pentapetalae</taxon>
        <taxon>rosids</taxon>
        <taxon>fabids</taxon>
        <taxon>Cucurbitales</taxon>
        <taxon>Cucurbitaceae</taxon>
        <taxon>Cucurbiteae</taxon>
        <taxon>Cucurbita</taxon>
    </lineage>
</organism>
<comment type="caution">
    <text evidence="3">Lacks conserved residue(s) required for the propagation of feature annotation.</text>
</comment>
<dbReference type="PANTHER" id="PTHR13140:SF706">
    <property type="entry name" value="DILUTE CLASS UNCONVENTIONAL MYOSIN, ISOFORM C"/>
    <property type="match status" value="1"/>
</dbReference>
<feature type="non-terminal residue" evidence="6">
    <location>
        <position position="1"/>
    </location>
</feature>
<dbReference type="Proteomes" id="UP000685013">
    <property type="component" value="Chromosome 1"/>
</dbReference>
<feature type="region of interest" description="Disordered" evidence="4">
    <location>
        <begin position="1"/>
        <end position="70"/>
    </location>
</feature>
<evidence type="ECO:0000313" key="7">
    <source>
        <dbReference type="Proteomes" id="UP000685013"/>
    </source>
</evidence>
<evidence type="ECO:0000256" key="2">
    <source>
        <dbReference type="ARBA" id="ARBA00022840"/>
    </source>
</evidence>
<dbReference type="GO" id="GO:0000146">
    <property type="term" value="F:microfilament motor activity"/>
    <property type="evidence" value="ECO:0007669"/>
    <property type="project" value="TreeGrafter"/>
</dbReference>
<dbReference type="SMART" id="SM00242">
    <property type="entry name" value="MYSc"/>
    <property type="match status" value="1"/>
</dbReference>
<evidence type="ECO:0000313" key="6">
    <source>
        <dbReference type="EMBL" id="KAG6607855.1"/>
    </source>
</evidence>
<dbReference type="GO" id="GO:0007015">
    <property type="term" value="P:actin filament organization"/>
    <property type="evidence" value="ECO:0007669"/>
    <property type="project" value="TreeGrafter"/>
</dbReference>
<dbReference type="PROSITE" id="PS51456">
    <property type="entry name" value="MYOSIN_MOTOR"/>
    <property type="match status" value="1"/>
</dbReference>
<gene>
    <name evidence="6" type="primary">VIII-2</name>
    <name evidence="6" type="ORF">SDJN03_01197</name>
</gene>
<name>A0AAV6P5C2_9ROSI</name>
<dbReference type="Pfam" id="PF00063">
    <property type="entry name" value="Myosin_head"/>
    <property type="match status" value="2"/>
</dbReference>
<dbReference type="GO" id="GO:0051015">
    <property type="term" value="F:actin filament binding"/>
    <property type="evidence" value="ECO:0007669"/>
    <property type="project" value="TreeGrafter"/>
</dbReference>
<keyword evidence="3" id="KW-0505">Motor protein</keyword>
<evidence type="ECO:0000256" key="4">
    <source>
        <dbReference type="SAM" id="MobiDB-lite"/>
    </source>
</evidence>
<evidence type="ECO:0000259" key="5">
    <source>
        <dbReference type="PROSITE" id="PS51456"/>
    </source>
</evidence>
<dbReference type="GO" id="GO:0016020">
    <property type="term" value="C:membrane"/>
    <property type="evidence" value="ECO:0007669"/>
    <property type="project" value="TreeGrafter"/>
</dbReference>
<keyword evidence="2" id="KW-0067">ATP-binding</keyword>
<protein>
    <submittedName>
        <fullName evidence="6">Myosin-2</fullName>
    </submittedName>
</protein>
<evidence type="ECO:0000256" key="1">
    <source>
        <dbReference type="ARBA" id="ARBA00022741"/>
    </source>
</evidence>
<dbReference type="PANTHER" id="PTHR13140">
    <property type="entry name" value="MYOSIN"/>
    <property type="match status" value="1"/>
</dbReference>
<sequence length="302" mass="33427">MMLSPSPSTIARSSLEEMLDSLRRRDEIDKPKDAPPALPSRPTSKARTPPVGRALPVNFRRLNRDQDEESPYMLASENENGDRMNGSNLRGSYWEDNIGYFLQKLSKSRVYVFRQRHAIRNSMFGVNFQTDNGSLGTIQSSTGAEASVMLSNKKNLLPANPDIIEGVDDLVQLGFLNEPSVLHSLHRRFSQDKIYSNAGSVLIAFNPLKDIKHGESGAGKTETAKAVLEYLTSLGGVSGIDDRISRANVILEAFGNAKTSRNNNASRFGKLIETLFSRTGKICGAVIQTYRREKHTVYCVSS</sequence>
<dbReference type="AlphaFoldDB" id="A0AAV6P5C2"/>
<comment type="similarity">
    <text evidence="3">Belongs to the TRAFAC class myosin-kinesin ATPase superfamily. Myosin family.</text>
</comment>
<dbReference type="GO" id="GO:0005737">
    <property type="term" value="C:cytoplasm"/>
    <property type="evidence" value="ECO:0007669"/>
    <property type="project" value="TreeGrafter"/>
</dbReference>
<evidence type="ECO:0000256" key="3">
    <source>
        <dbReference type="PROSITE-ProRule" id="PRU00782"/>
    </source>
</evidence>
<dbReference type="InterPro" id="IPR001609">
    <property type="entry name" value="Myosin_head_motor_dom-like"/>
</dbReference>